<dbReference type="Pfam" id="PF00196">
    <property type="entry name" value="GerE"/>
    <property type="match status" value="1"/>
</dbReference>
<protein>
    <recommendedName>
        <fullName evidence="4">HTH luxR-type domain-containing protein</fullName>
    </recommendedName>
</protein>
<dbReference type="PROSITE" id="PS50043">
    <property type="entry name" value="HTH_LUXR_2"/>
    <property type="match status" value="1"/>
</dbReference>
<dbReference type="InterPro" id="IPR000792">
    <property type="entry name" value="Tscrpt_reg_LuxR_C"/>
</dbReference>
<proteinExistence type="predicted"/>
<evidence type="ECO:0000256" key="2">
    <source>
        <dbReference type="ARBA" id="ARBA00022840"/>
    </source>
</evidence>
<gene>
    <name evidence="5" type="ORF">GCM10012285_42080</name>
</gene>
<name>A0ABQ2JMK6_9ACTN</name>
<dbReference type="GeneID" id="301552659"/>
<dbReference type="InterPro" id="IPR011990">
    <property type="entry name" value="TPR-like_helical_dom_sf"/>
</dbReference>
<evidence type="ECO:0000259" key="4">
    <source>
        <dbReference type="PROSITE" id="PS50043"/>
    </source>
</evidence>
<dbReference type="Gene3D" id="1.25.40.10">
    <property type="entry name" value="Tetratricopeptide repeat domain"/>
    <property type="match status" value="1"/>
</dbReference>
<dbReference type="SUPFAM" id="SSF46894">
    <property type="entry name" value="C-terminal effector domain of the bipartite response regulators"/>
    <property type="match status" value="1"/>
</dbReference>
<dbReference type="EMBL" id="BMND01000018">
    <property type="protein sequence ID" value="GGN51696.1"/>
    <property type="molecule type" value="Genomic_DNA"/>
</dbReference>
<dbReference type="SMART" id="SM00421">
    <property type="entry name" value="HTH_LUXR"/>
    <property type="match status" value="1"/>
</dbReference>
<dbReference type="PRINTS" id="PR00038">
    <property type="entry name" value="HTHLUXR"/>
</dbReference>
<keyword evidence="1" id="KW-0547">Nucleotide-binding</keyword>
<comment type="caution">
    <text evidence="5">The sequence shown here is derived from an EMBL/GenBank/DDBJ whole genome shotgun (WGS) entry which is preliminary data.</text>
</comment>
<evidence type="ECO:0000256" key="3">
    <source>
        <dbReference type="SAM" id="MobiDB-lite"/>
    </source>
</evidence>
<accession>A0ABQ2JMK6</accession>
<evidence type="ECO:0000313" key="6">
    <source>
        <dbReference type="Proteomes" id="UP000600080"/>
    </source>
</evidence>
<sequence>MRTQALTRRQGEEPITVSEPCERSCPHYRAARQAHDQDAPPEEVAGHLLAAEPTGIPWVLGVLRAAARAAGARDDPGAAVPYLHRALREPLPDGDRALVLGELGRAEAGGRPAAAVRHLTESLTLLPDGAPQRWELVPVLADALTRCRRGCQATELLDREARALAGAGPSRGDLAVRLDVRRLLTDLDDRARRPQVERAVAELESAGPDAPVAVRAVAAVRATLALGTDADAERVAAQARRALAGEPPRGVALAATAPAVQALTWCDRQDEAAAFLDRVAADSQEDAEPAARILVSTGRSVLALRAGDLPAAIDTGRAALGLLAASRGDARMAPATATLVCALVETADTHEAARLLALPDLARLEEDRQWTPLLEARARLALAEGRFDEALRDLRECGRRQAAWRQDNPAVLPWRSLAALAHRALGDHGPAERLAQEELDRARAFGAPRALGVALRAAGTVAGGPRGRRLLEESADLLERAGAPLEQAHTLLELATVRHEAGHTRLARELARHCRRLAQQCAAAGLSAQALGRLRDFGARPRTPCTVGVRSLTAGERRVANLAASGLTNREIAQQLFVTQRTVENHLTNGFRKLGIVGRRQLPDAVRSLDAGG</sequence>
<reference evidence="6" key="1">
    <citation type="journal article" date="2019" name="Int. J. Syst. Evol. Microbiol.">
        <title>The Global Catalogue of Microorganisms (GCM) 10K type strain sequencing project: providing services to taxonomists for standard genome sequencing and annotation.</title>
        <authorList>
            <consortium name="The Broad Institute Genomics Platform"/>
            <consortium name="The Broad Institute Genome Sequencing Center for Infectious Disease"/>
            <person name="Wu L."/>
            <person name="Ma J."/>
        </authorList>
    </citation>
    <scope>NUCLEOTIDE SEQUENCE [LARGE SCALE GENOMIC DNA]</scope>
    <source>
        <strain evidence="6">CGMCC 4.7323</strain>
    </source>
</reference>
<evidence type="ECO:0000256" key="1">
    <source>
        <dbReference type="ARBA" id="ARBA00022741"/>
    </source>
</evidence>
<keyword evidence="6" id="KW-1185">Reference proteome</keyword>
<dbReference type="CDD" id="cd06170">
    <property type="entry name" value="LuxR_C_like"/>
    <property type="match status" value="1"/>
</dbReference>
<evidence type="ECO:0000313" key="5">
    <source>
        <dbReference type="EMBL" id="GGN51696.1"/>
    </source>
</evidence>
<organism evidence="5 6">
    <name type="scientific">Streptomyces kronopolitis</name>
    <dbReference type="NCBI Taxonomy" id="1612435"/>
    <lineage>
        <taxon>Bacteria</taxon>
        <taxon>Bacillati</taxon>
        <taxon>Actinomycetota</taxon>
        <taxon>Actinomycetes</taxon>
        <taxon>Kitasatosporales</taxon>
        <taxon>Streptomycetaceae</taxon>
        <taxon>Streptomyces</taxon>
    </lineage>
</organism>
<dbReference type="InterPro" id="IPR036388">
    <property type="entry name" value="WH-like_DNA-bd_sf"/>
</dbReference>
<dbReference type="Proteomes" id="UP000600080">
    <property type="component" value="Unassembled WGS sequence"/>
</dbReference>
<dbReference type="PANTHER" id="PTHR16305">
    <property type="entry name" value="TESTICULAR SOLUBLE ADENYLYL CYCLASE"/>
    <property type="match status" value="1"/>
</dbReference>
<dbReference type="InterPro" id="IPR016032">
    <property type="entry name" value="Sig_transdc_resp-reg_C-effctor"/>
</dbReference>
<keyword evidence="2" id="KW-0067">ATP-binding</keyword>
<feature type="region of interest" description="Disordered" evidence="3">
    <location>
        <begin position="1"/>
        <end position="21"/>
    </location>
</feature>
<feature type="domain" description="HTH luxR-type" evidence="4">
    <location>
        <begin position="545"/>
        <end position="610"/>
    </location>
</feature>
<dbReference type="PANTHER" id="PTHR16305:SF35">
    <property type="entry name" value="TRANSCRIPTIONAL ACTIVATOR DOMAIN"/>
    <property type="match status" value="1"/>
</dbReference>
<dbReference type="Gene3D" id="1.10.10.10">
    <property type="entry name" value="Winged helix-like DNA-binding domain superfamily/Winged helix DNA-binding domain"/>
    <property type="match status" value="1"/>
</dbReference>
<dbReference type="RefSeq" id="WP_189100297.1">
    <property type="nucleotide sequence ID" value="NZ_BMND01000018.1"/>
</dbReference>